<feature type="compositionally biased region" description="Low complexity" evidence="1">
    <location>
        <begin position="13"/>
        <end position="22"/>
    </location>
</feature>
<evidence type="ECO:0000313" key="2">
    <source>
        <dbReference type="EMBL" id="ACN31044.1"/>
    </source>
</evidence>
<reference evidence="2" key="1">
    <citation type="journal article" date="2009" name="PLoS Genet.">
        <title>Sequencing, mapping, and analysis of 27,455 maize full-length cDNAs.</title>
        <authorList>
            <person name="Soderlund C."/>
            <person name="Descour A."/>
            <person name="Kudrna D."/>
            <person name="Bomhoff M."/>
            <person name="Boyd L."/>
            <person name="Currie J."/>
            <person name="Angelova A."/>
            <person name="Collura K."/>
            <person name="Wissotski M."/>
            <person name="Ashley E."/>
            <person name="Morrow D."/>
            <person name="Fernandes J."/>
            <person name="Walbot V."/>
            <person name="Yu Y."/>
        </authorList>
    </citation>
    <scope>NUCLEOTIDE SEQUENCE</scope>
    <source>
        <strain evidence="2">B73</strain>
    </source>
</reference>
<name>C0PA49_MAIZE</name>
<dbReference type="EMBL" id="BT065168">
    <property type="protein sequence ID" value="ACN31044.1"/>
    <property type="molecule type" value="mRNA"/>
</dbReference>
<protein>
    <submittedName>
        <fullName evidence="2">Uncharacterized protein</fullName>
    </submittedName>
</protein>
<accession>C0PA49</accession>
<reference evidence="2" key="2">
    <citation type="submission" date="2012-06" db="EMBL/GenBank/DDBJ databases">
        <authorList>
            <person name="Yu Y."/>
            <person name="Currie J."/>
            <person name="Lomeli R."/>
            <person name="Angelova A."/>
            <person name="Collura K."/>
            <person name="Wissotski M."/>
            <person name="Campos D."/>
            <person name="Kudrna D."/>
            <person name="Golser W."/>
            <person name="Ashely E."/>
            <person name="Descour A."/>
            <person name="Fernandes J."/>
            <person name="Soderlund C."/>
            <person name="Walbot V."/>
        </authorList>
    </citation>
    <scope>NUCLEOTIDE SEQUENCE</scope>
    <source>
        <strain evidence="2">B73</strain>
    </source>
</reference>
<evidence type="ECO:0000256" key="1">
    <source>
        <dbReference type="SAM" id="MobiDB-lite"/>
    </source>
</evidence>
<sequence length="82" mass="9157">MTLCQSQRRRRVPSPYSSSPQRLGHVVEQPWLLLFRFLPVLPPPQHNDLGTHVSRYSIVAAPPTCDPVASAPGCRKSKAPRD</sequence>
<dbReference type="AlphaFoldDB" id="C0PA49"/>
<proteinExistence type="evidence at transcript level"/>
<feature type="region of interest" description="Disordered" evidence="1">
    <location>
        <begin position="1"/>
        <end position="22"/>
    </location>
</feature>
<organism evidence="2">
    <name type="scientific">Zea mays</name>
    <name type="common">Maize</name>
    <dbReference type="NCBI Taxonomy" id="4577"/>
    <lineage>
        <taxon>Eukaryota</taxon>
        <taxon>Viridiplantae</taxon>
        <taxon>Streptophyta</taxon>
        <taxon>Embryophyta</taxon>
        <taxon>Tracheophyta</taxon>
        <taxon>Spermatophyta</taxon>
        <taxon>Magnoliopsida</taxon>
        <taxon>Liliopsida</taxon>
        <taxon>Poales</taxon>
        <taxon>Poaceae</taxon>
        <taxon>PACMAD clade</taxon>
        <taxon>Panicoideae</taxon>
        <taxon>Andropogonodae</taxon>
        <taxon>Andropogoneae</taxon>
        <taxon>Tripsacinae</taxon>
        <taxon>Zea</taxon>
    </lineage>
</organism>